<keyword evidence="10" id="KW-1185">Reference proteome</keyword>
<proteinExistence type="inferred from homology"/>
<dbReference type="InterPro" id="IPR030666">
    <property type="entry name" value="IPP_transferase_euk"/>
</dbReference>
<dbReference type="PANTHER" id="PTHR11088">
    <property type="entry name" value="TRNA DIMETHYLALLYLTRANSFERASE"/>
    <property type="match status" value="1"/>
</dbReference>
<dbReference type="Gene3D" id="3.40.50.300">
    <property type="entry name" value="P-loop containing nucleotide triphosphate hydrolases"/>
    <property type="match status" value="1"/>
</dbReference>
<comment type="function">
    <text evidence="5">Catalyzes the transfer of a dimethylallyl group onto the adenine at position 37.</text>
</comment>
<gene>
    <name evidence="9" type="ORF">GcM3_173007</name>
</gene>
<dbReference type="AlphaFoldDB" id="A0A420HQ37"/>
<dbReference type="HAMAP" id="MF_00185">
    <property type="entry name" value="IPP_trans"/>
    <property type="match status" value="1"/>
</dbReference>
<evidence type="ECO:0000256" key="4">
    <source>
        <dbReference type="ARBA" id="ARBA00022840"/>
    </source>
</evidence>
<dbReference type="Gene3D" id="3.30.160.60">
    <property type="entry name" value="Classic Zinc Finger"/>
    <property type="match status" value="1"/>
</dbReference>
<dbReference type="STRING" id="62708.A0A420HQ37"/>
<dbReference type="GO" id="GO:0006400">
    <property type="term" value="P:tRNA modification"/>
    <property type="evidence" value="ECO:0007669"/>
    <property type="project" value="TreeGrafter"/>
</dbReference>
<evidence type="ECO:0000256" key="7">
    <source>
        <dbReference type="RuleBase" id="RU003785"/>
    </source>
</evidence>
<dbReference type="PIRSF" id="PIRSF039110">
    <property type="entry name" value="IPP_transferase"/>
    <property type="match status" value="1"/>
</dbReference>
<feature type="domain" description="C2H2-type" evidence="8">
    <location>
        <begin position="414"/>
        <end position="437"/>
    </location>
</feature>
<protein>
    <recommendedName>
        <fullName evidence="5 6">tRNA dimethylallyltransferase</fullName>
        <ecNumber evidence="5 6">2.5.1.75</ecNumber>
    </recommendedName>
</protein>
<evidence type="ECO:0000259" key="8">
    <source>
        <dbReference type="Pfam" id="PF12874"/>
    </source>
</evidence>
<organism evidence="9 10">
    <name type="scientific">Golovinomyces cichoracearum</name>
    <dbReference type="NCBI Taxonomy" id="62708"/>
    <lineage>
        <taxon>Eukaryota</taxon>
        <taxon>Fungi</taxon>
        <taxon>Dikarya</taxon>
        <taxon>Ascomycota</taxon>
        <taxon>Pezizomycotina</taxon>
        <taxon>Leotiomycetes</taxon>
        <taxon>Erysiphales</taxon>
        <taxon>Erysiphaceae</taxon>
        <taxon>Golovinomyces</taxon>
    </lineage>
</organism>
<dbReference type="EC" id="2.5.1.75" evidence="5 6"/>
<comment type="caution">
    <text evidence="9">The sequence shown here is derived from an EMBL/GenBank/DDBJ whole genome shotgun (WGS) entry which is preliminary data.</text>
</comment>
<evidence type="ECO:0000256" key="2">
    <source>
        <dbReference type="ARBA" id="ARBA00022679"/>
    </source>
</evidence>
<dbReference type="Pfam" id="PF01715">
    <property type="entry name" value="IPPT"/>
    <property type="match status" value="1"/>
</dbReference>
<evidence type="ECO:0000256" key="1">
    <source>
        <dbReference type="ARBA" id="ARBA00005842"/>
    </source>
</evidence>
<dbReference type="GO" id="GO:0052381">
    <property type="term" value="F:tRNA dimethylallyltransferase activity"/>
    <property type="evidence" value="ECO:0007669"/>
    <property type="project" value="UniProtKB-UniRule"/>
</dbReference>
<sequence length="478" mass="54206">MWSRSLKNLMATKLFRQPILIVLGATGTGKSKATVELAKRFNGEIINGDAMQMYAGLPIITNKVTDEEQEGIPHHLLGRIQLEEETWRVGVFQREATSIIHQIHARGNVPVIVGGTHYYIQSLLFGDSIVGEKSTNEGELPGPLSTVNTSKEYPILDGPPDLILEKLREIDPVMARRWHPNDTRKISRSLEIFLQTGEKASDLYARQQESSNMKNNESSNLVSVGENFSPETTLIFWIYTEPEVLKKRLDARVHQMMGAGLLDELKTMDQYLQTQQTAGLKVDKSRGIWASIGWKEFKPYLEALKSGGNLEDALSLSIQKTQAATRQYAKRQIRWIEMKLRTALAKSQGWNERLYLLDGNDVSNFQENVADVAIKITADFLDGKKLLLPQEISSTAKTVLSCKKKKPDVWFRQTCEICLITSMNEIEWEAHLKSRKHRGLIKKRLKNMVKEKHEETKPYESSASETPLSISKVFPNEI</sequence>
<evidence type="ECO:0000313" key="10">
    <source>
        <dbReference type="Proteomes" id="UP000283383"/>
    </source>
</evidence>
<evidence type="ECO:0000256" key="5">
    <source>
        <dbReference type="PIRNR" id="PIRNR039110"/>
    </source>
</evidence>
<dbReference type="InterPro" id="IPR027417">
    <property type="entry name" value="P-loop_NTPase"/>
</dbReference>
<dbReference type="NCBIfam" id="TIGR00174">
    <property type="entry name" value="miaA"/>
    <property type="match status" value="1"/>
</dbReference>
<accession>A0A420HQ37</accession>
<evidence type="ECO:0000256" key="6">
    <source>
        <dbReference type="RuleBase" id="RU003783"/>
    </source>
</evidence>
<reference evidence="9 10" key="1">
    <citation type="journal article" date="2018" name="BMC Genomics">
        <title>Comparative genome analyses reveal sequence features reflecting distinct modes of host-adaptation between dicot and monocot powdery mildew.</title>
        <authorList>
            <person name="Wu Y."/>
            <person name="Ma X."/>
            <person name="Pan Z."/>
            <person name="Kale S.D."/>
            <person name="Song Y."/>
            <person name="King H."/>
            <person name="Zhang Q."/>
            <person name="Presley C."/>
            <person name="Deng X."/>
            <person name="Wei C.I."/>
            <person name="Xiao S."/>
        </authorList>
    </citation>
    <scope>NUCLEOTIDE SEQUENCE [LARGE SCALE GENOMIC DNA]</scope>
    <source>
        <strain evidence="9">UMSG3</strain>
    </source>
</reference>
<evidence type="ECO:0000313" key="9">
    <source>
        <dbReference type="EMBL" id="RKF59555.1"/>
    </source>
</evidence>
<dbReference type="InterPro" id="IPR018022">
    <property type="entry name" value="IPT"/>
</dbReference>
<dbReference type="Gene3D" id="1.10.20.140">
    <property type="match status" value="1"/>
</dbReference>
<dbReference type="EMBL" id="MCBQ01017387">
    <property type="protein sequence ID" value="RKF59555.1"/>
    <property type="molecule type" value="Genomic_DNA"/>
</dbReference>
<dbReference type="GO" id="GO:0005739">
    <property type="term" value="C:mitochondrion"/>
    <property type="evidence" value="ECO:0007669"/>
    <property type="project" value="TreeGrafter"/>
</dbReference>
<keyword evidence="5" id="KW-0963">Cytoplasm</keyword>
<dbReference type="Pfam" id="PF12874">
    <property type="entry name" value="zf-met"/>
    <property type="match status" value="1"/>
</dbReference>
<dbReference type="SUPFAM" id="SSF52540">
    <property type="entry name" value="P-loop containing nucleoside triphosphate hydrolases"/>
    <property type="match status" value="2"/>
</dbReference>
<dbReference type="PANTHER" id="PTHR11088:SF89">
    <property type="entry name" value="TRNA DIMETHYLALLYLTRANSFERASE"/>
    <property type="match status" value="1"/>
</dbReference>
<keyword evidence="5 6" id="KW-0819">tRNA processing</keyword>
<dbReference type="InterPro" id="IPR013087">
    <property type="entry name" value="Znf_C2H2_type"/>
</dbReference>
<evidence type="ECO:0000256" key="3">
    <source>
        <dbReference type="ARBA" id="ARBA00022741"/>
    </source>
</evidence>
<keyword evidence="3 5" id="KW-0547">Nucleotide-binding</keyword>
<keyword evidence="4 5" id="KW-0067">ATP-binding</keyword>
<keyword evidence="2 5" id="KW-0808">Transferase</keyword>
<dbReference type="InterPro" id="IPR039657">
    <property type="entry name" value="Dimethylallyltransferase"/>
</dbReference>
<comment type="similarity">
    <text evidence="1 5 7">Belongs to the IPP transferase family.</text>
</comment>
<comment type="catalytic activity">
    <reaction evidence="5 6">
        <text>adenosine(37) in tRNA + dimethylallyl diphosphate = N(6)-dimethylallyladenosine(37) in tRNA + diphosphate</text>
        <dbReference type="Rhea" id="RHEA:26482"/>
        <dbReference type="Rhea" id="RHEA-COMP:10162"/>
        <dbReference type="Rhea" id="RHEA-COMP:10375"/>
        <dbReference type="ChEBI" id="CHEBI:33019"/>
        <dbReference type="ChEBI" id="CHEBI:57623"/>
        <dbReference type="ChEBI" id="CHEBI:74411"/>
        <dbReference type="ChEBI" id="CHEBI:74415"/>
        <dbReference type="EC" id="2.5.1.75"/>
    </reaction>
</comment>
<dbReference type="GO" id="GO:0005524">
    <property type="term" value="F:ATP binding"/>
    <property type="evidence" value="ECO:0007669"/>
    <property type="project" value="UniProtKB-UniRule"/>
</dbReference>
<dbReference type="Proteomes" id="UP000283383">
    <property type="component" value="Unassembled WGS sequence"/>
</dbReference>
<name>A0A420HQ37_9PEZI</name>